<gene>
    <name evidence="2" type="ORF">SPARVUS_LOCUS212636</name>
</gene>
<keyword evidence="3" id="KW-1185">Reference proteome</keyword>
<organism evidence="2 3">
    <name type="scientific">Staurois parvus</name>
    <dbReference type="NCBI Taxonomy" id="386267"/>
    <lineage>
        <taxon>Eukaryota</taxon>
        <taxon>Metazoa</taxon>
        <taxon>Chordata</taxon>
        <taxon>Craniata</taxon>
        <taxon>Vertebrata</taxon>
        <taxon>Euteleostomi</taxon>
        <taxon>Amphibia</taxon>
        <taxon>Batrachia</taxon>
        <taxon>Anura</taxon>
        <taxon>Neobatrachia</taxon>
        <taxon>Ranoidea</taxon>
        <taxon>Ranidae</taxon>
        <taxon>Staurois</taxon>
    </lineage>
</organism>
<evidence type="ECO:0000313" key="3">
    <source>
        <dbReference type="Proteomes" id="UP001162483"/>
    </source>
</evidence>
<name>A0ABN9ACQ5_9NEOB</name>
<dbReference type="Proteomes" id="UP001162483">
    <property type="component" value="Unassembled WGS sequence"/>
</dbReference>
<protein>
    <recommendedName>
        <fullName evidence="4">Secreted protein</fullName>
    </recommendedName>
</protein>
<proteinExistence type="predicted"/>
<evidence type="ECO:0000313" key="2">
    <source>
        <dbReference type="EMBL" id="CAI9532422.1"/>
    </source>
</evidence>
<feature type="chain" id="PRO_5045353470" description="Secreted protein" evidence="1">
    <location>
        <begin position="22"/>
        <end position="72"/>
    </location>
</feature>
<dbReference type="EMBL" id="CATNWA010000058">
    <property type="protein sequence ID" value="CAI9532422.1"/>
    <property type="molecule type" value="Genomic_DNA"/>
</dbReference>
<sequence>MLLTWVASWIHNLAALTRCKAIDQKYADLGRDVWCSRNWVREKSKLYVVLLEMRLRISVQYCCKEGGRPSYV</sequence>
<reference evidence="2" key="1">
    <citation type="submission" date="2023-05" db="EMBL/GenBank/DDBJ databases">
        <authorList>
            <person name="Stuckert A."/>
        </authorList>
    </citation>
    <scope>NUCLEOTIDE SEQUENCE</scope>
</reference>
<evidence type="ECO:0000256" key="1">
    <source>
        <dbReference type="SAM" id="SignalP"/>
    </source>
</evidence>
<keyword evidence="1" id="KW-0732">Signal</keyword>
<evidence type="ECO:0008006" key="4">
    <source>
        <dbReference type="Google" id="ProtNLM"/>
    </source>
</evidence>
<comment type="caution">
    <text evidence="2">The sequence shown here is derived from an EMBL/GenBank/DDBJ whole genome shotgun (WGS) entry which is preliminary data.</text>
</comment>
<feature type="signal peptide" evidence="1">
    <location>
        <begin position="1"/>
        <end position="21"/>
    </location>
</feature>
<accession>A0ABN9ACQ5</accession>